<comment type="similarity">
    <text evidence="4 17">Belongs to the RAD18 family.</text>
</comment>
<dbReference type="GO" id="GO:0005634">
    <property type="term" value="C:nucleus"/>
    <property type="evidence" value="ECO:0007669"/>
    <property type="project" value="UniProtKB-SubCell"/>
</dbReference>
<evidence type="ECO:0000259" key="19">
    <source>
        <dbReference type="PROSITE" id="PS50089"/>
    </source>
</evidence>
<dbReference type="InterPro" id="IPR001841">
    <property type="entry name" value="Znf_RING"/>
</dbReference>
<proteinExistence type="inferred from homology"/>
<sequence length="469" mass="51729">MDSNLDLADSTDWLNTSLPAFAALDSALRCQVCKDFYDTPMITSCSHTFCSLCIRQCLSAEGKCPACRASDQTSKLRINTTVQDLVEAFKVARPTALELARRGSFVDVDAQAGQRGGRKRKADNSILDEDEEEAHSQRRKTRRSTRGVSSQTMPSQEVIYVDDEEDGGDASYQPEDGLVSCPICQSRMKEAAVFNHVENCDGTPASSRQRESRSGSATQPSQPKSLIFSRPSRPSTRSSSQQHIPQLNYSMLRENALRKKLSELSIPASGNHQQMARRHTEWANLYNANCDSSHPRNRTELLRDLNAWERAQGQAHTSKMGGVMAKDFDSAGWSERNKLQFSDLIAEAKKKRLEKLGTADESKKDDGEKADDQQEIGDVEYKSHDIEASKDPPMDVETIGSLLPSSTPTQDGSQTTALPPQIIPIEGTNESTTPAGSPFRPSSKLSPARKPPMFTVTERTMGNTQPEVP</sequence>
<evidence type="ECO:0000256" key="6">
    <source>
        <dbReference type="ARBA" id="ARBA00015551"/>
    </source>
</evidence>
<keyword evidence="14 17" id="KW-0234">DNA repair</keyword>
<dbReference type="InterPro" id="IPR013083">
    <property type="entry name" value="Znf_RING/FYVE/PHD"/>
</dbReference>
<dbReference type="GO" id="GO:0061630">
    <property type="term" value="F:ubiquitin protein ligase activity"/>
    <property type="evidence" value="ECO:0007669"/>
    <property type="project" value="UniProtKB-UniRule"/>
</dbReference>
<feature type="compositionally biased region" description="Basic and acidic residues" evidence="18">
    <location>
        <begin position="358"/>
        <end position="372"/>
    </location>
</feature>
<dbReference type="Gene3D" id="3.30.40.10">
    <property type="entry name" value="Zinc/RING finger domain, C3HC4 (zinc finger)"/>
    <property type="match status" value="1"/>
</dbReference>
<comment type="catalytic activity">
    <reaction evidence="1 17">
        <text>S-ubiquitinyl-[E2 ubiquitin-conjugating enzyme]-L-cysteine + [acceptor protein]-L-lysine = [E2 ubiquitin-conjugating enzyme]-L-cysteine + N(6)-ubiquitinyl-[acceptor protein]-L-lysine.</text>
        <dbReference type="EC" id="2.3.2.27"/>
    </reaction>
</comment>
<feature type="compositionally biased region" description="Low complexity" evidence="18">
    <location>
        <begin position="229"/>
        <end position="240"/>
    </location>
</feature>
<keyword evidence="8 17" id="KW-0479">Metal-binding</keyword>
<keyword evidence="10 16" id="KW-0863">Zinc-finger</keyword>
<dbReference type="GO" id="GO:0097505">
    <property type="term" value="C:Rad6-Rad18 complex"/>
    <property type="evidence" value="ECO:0007669"/>
    <property type="project" value="TreeGrafter"/>
</dbReference>
<evidence type="ECO:0000259" key="20">
    <source>
        <dbReference type="PROSITE" id="PS50800"/>
    </source>
</evidence>
<feature type="domain" description="RING-type" evidence="19">
    <location>
        <begin position="30"/>
        <end position="68"/>
    </location>
</feature>
<dbReference type="Pfam" id="PF13923">
    <property type="entry name" value="zf-C3HC4_2"/>
    <property type="match status" value="1"/>
</dbReference>
<evidence type="ECO:0000256" key="11">
    <source>
        <dbReference type="ARBA" id="ARBA00022786"/>
    </source>
</evidence>
<accession>A0A6G1HD03</accession>
<feature type="compositionally biased region" description="Polar residues" evidence="18">
    <location>
        <begin position="146"/>
        <end position="155"/>
    </location>
</feature>
<evidence type="ECO:0000256" key="12">
    <source>
        <dbReference type="ARBA" id="ARBA00022833"/>
    </source>
</evidence>
<dbReference type="InterPro" id="IPR006642">
    <property type="entry name" value="Rad18_UBZ4"/>
</dbReference>
<dbReference type="GO" id="GO:0003697">
    <property type="term" value="F:single-stranded DNA binding"/>
    <property type="evidence" value="ECO:0007669"/>
    <property type="project" value="UniProtKB-UniRule"/>
</dbReference>
<dbReference type="GO" id="GO:0006301">
    <property type="term" value="P:DNA damage tolerance"/>
    <property type="evidence" value="ECO:0007669"/>
    <property type="project" value="InterPro"/>
</dbReference>
<dbReference type="EC" id="2.3.2.27" evidence="5 17"/>
<dbReference type="InterPro" id="IPR017907">
    <property type="entry name" value="Znf_RING_CS"/>
</dbReference>
<dbReference type="PANTHER" id="PTHR14134">
    <property type="entry name" value="E3 UBIQUITIN-PROTEIN LIGASE RAD18"/>
    <property type="match status" value="1"/>
</dbReference>
<feature type="region of interest" description="Disordered" evidence="18">
    <location>
        <begin position="110"/>
        <end position="159"/>
    </location>
</feature>
<evidence type="ECO:0000256" key="1">
    <source>
        <dbReference type="ARBA" id="ARBA00000900"/>
    </source>
</evidence>
<dbReference type="PROSITE" id="PS50800">
    <property type="entry name" value="SAP"/>
    <property type="match status" value="1"/>
</dbReference>
<dbReference type="PROSITE" id="PS00518">
    <property type="entry name" value="ZF_RING_1"/>
    <property type="match status" value="1"/>
</dbReference>
<evidence type="ECO:0000256" key="8">
    <source>
        <dbReference type="ARBA" id="ARBA00022723"/>
    </source>
</evidence>
<evidence type="ECO:0000256" key="17">
    <source>
        <dbReference type="RuleBase" id="RU368093"/>
    </source>
</evidence>
<dbReference type="AlphaFoldDB" id="A0A6G1HD03"/>
<keyword evidence="11 17" id="KW-0833">Ubl conjugation pathway</keyword>
<evidence type="ECO:0000313" key="22">
    <source>
        <dbReference type="Proteomes" id="UP000800041"/>
    </source>
</evidence>
<dbReference type="FunFam" id="3.30.40.10:FF:000172">
    <property type="entry name" value="E3 ubiquitin-protein ligase RAD18"/>
    <property type="match status" value="1"/>
</dbReference>
<evidence type="ECO:0000256" key="13">
    <source>
        <dbReference type="ARBA" id="ARBA00023125"/>
    </source>
</evidence>
<keyword evidence="9 17" id="KW-0227">DNA damage</keyword>
<name>A0A6G1HD03_9PEZI</name>
<evidence type="ECO:0000256" key="16">
    <source>
        <dbReference type="PROSITE-ProRule" id="PRU00175"/>
    </source>
</evidence>
<comment type="function">
    <text evidence="17">E3 RING-finger protein, member of the UBC2/RAD6 epistasis group. Associates to the E2 ubiquitin conjugating enzyme UBC2/RAD6 to form the UBC2-RAD18 ubiquitin ligase complex involved in postreplicative repair (PRR) of damaged DNA.</text>
</comment>
<dbReference type="InterPro" id="IPR003034">
    <property type="entry name" value="SAP_dom"/>
</dbReference>
<keyword evidence="12 17" id="KW-0862">Zinc</keyword>
<dbReference type="UniPathway" id="UPA00143"/>
<evidence type="ECO:0000256" key="4">
    <source>
        <dbReference type="ARBA" id="ARBA00009506"/>
    </source>
</evidence>
<dbReference type="GO" id="GO:0008270">
    <property type="term" value="F:zinc ion binding"/>
    <property type="evidence" value="ECO:0007669"/>
    <property type="project" value="UniProtKB-KW"/>
</dbReference>
<evidence type="ECO:0000256" key="3">
    <source>
        <dbReference type="ARBA" id="ARBA00004906"/>
    </source>
</evidence>
<dbReference type="Proteomes" id="UP000800041">
    <property type="component" value="Unassembled WGS sequence"/>
</dbReference>
<keyword evidence="13 17" id="KW-0238">DNA-binding</keyword>
<evidence type="ECO:0000256" key="15">
    <source>
        <dbReference type="ARBA" id="ARBA00023242"/>
    </source>
</evidence>
<evidence type="ECO:0000256" key="5">
    <source>
        <dbReference type="ARBA" id="ARBA00012483"/>
    </source>
</evidence>
<feature type="compositionally biased region" description="Polar residues" evidence="18">
    <location>
        <begin position="403"/>
        <end position="418"/>
    </location>
</feature>
<feature type="region of interest" description="Disordered" evidence="18">
    <location>
        <begin position="358"/>
        <end position="469"/>
    </location>
</feature>
<comment type="pathway">
    <text evidence="3 17">Protein modification; protein ubiquitination.</text>
</comment>
<dbReference type="PROSITE" id="PS50089">
    <property type="entry name" value="ZF_RING_2"/>
    <property type="match status" value="1"/>
</dbReference>
<evidence type="ECO:0000256" key="9">
    <source>
        <dbReference type="ARBA" id="ARBA00022763"/>
    </source>
</evidence>
<dbReference type="PANTHER" id="PTHR14134:SF2">
    <property type="entry name" value="E3 UBIQUITIN-PROTEIN LIGASE RAD18"/>
    <property type="match status" value="1"/>
</dbReference>
<evidence type="ECO:0000256" key="10">
    <source>
        <dbReference type="ARBA" id="ARBA00022771"/>
    </source>
</evidence>
<feature type="compositionally biased region" description="Basic and acidic residues" evidence="18">
    <location>
        <begin position="379"/>
        <end position="393"/>
    </location>
</feature>
<reference evidence="21" key="1">
    <citation type="journal article" date="2020" name="Stud. Mycol.">
        <title>101 Dothideomycetes genomes: a test case for predicting lifestyles and emergence of pathogens.</title>
        <authorList>
            <person name="Haridas S."/>
            <person name="Albert R."/>
            <person name="Binder M."/>
            <person name="Bloem J."/>
            <person name="Labutti K."/>
            <person name="Salamov A."/>
            <person name="Andreopoulos B."/>
            <person name="Baker S."/>
            <person name="Barry K."/>
            <person name="Bills G."/>
            <person name="Bluhm B."/>
            <person name="Cannon C."/>
            <person name="Castanera R."/>
            <person name="Culley D."/>
            <person name="Daum C."/>
            <person name="Ezra D."/>
            <person name="Gonzalez J."/>
            <person name="Henrissat B."/>
            <person name="Kuo A."/>
            <person name="Liang C."/>
            <person name="Lipzen A."/>
            <person name="Lutzoni F."/>
            <person name="Magnuson J."/>
            <person name="Mondo S."/>
            <person name="Nolan M."/>
            <person name="Ohm R."/>
            <person name="Pangilinan J."/>
            <person name="Park H.-J."/>
            <person name="Ramirez L."/>
            <person name="Alfaro M."/>
            <person name="Sun H."/>
            <person name="Tritt A."/>
            <person name="Yoshinaga Y."/>
            <person name="Zwiers L.-H."/>
            <person name="Turgeon B."/>
            <person name="Goodwin S."/>
            <person name="Spatafora J."/>
            <person name="Crous P."/>
            <person name="Grigoriev I."/>
        </authorList>
    </citation>
    <scope>NUCLEOTIDE SEQUENCE</scope>
    <source>
        <strain evidence="21">CBS 113979</strain>
    </source>
</reference>
<dbReference type="GO" id="GO:0006513">
    <property type="term" value="P:protein monoubiquitination"/>
    <property type="evidence" value="ECO:0007669"/>
    <property type="project" value="InterPro"/>
</dbReference>
<dbReference type="SMART" id="SM00734">
    <property type="entry name" value="ZnF_Rad18"/>
    <property type="match status" value="1"/>
</dbReference>
<feature type="compositionally biased region" description="Polar residues" evidence="18">
    <location>
        <begin position="214"/>
        <end position="224"/>
    </location>
</feature>
<dbReference type="OrthoDB" id="9049620at2759"/>
<keyword evidence="22" id="KW-1185">Reference proteome</keyword>
<gene>
    <name evidence="21" type="ORF">K402DRAFT_389801</name>
</gene>
<feature type="compositionally biased region" description="Polar residues" evidence="18">
    <location>
        <begin position="457"/>
        <end position="469"/>
    </location>
</feature>
<protein>
    <recommendedName>
        <fullName evidence="6 17">Postreplication repair E3 ubiquitin-protein ligase RAD18</fullName>
        <ecNumber evidence="5 17">2.3.2.27</ecNumber>
    </recommendedName>
    <alternativeName>
        <fullName evidence="17">RING-type E3 ubiquitin transferase RAD18</fullName>
    </alternativeName>
</protein>
<evidence type="ECO:0000256" key="18">
    <source>
        <dbReference type="SAM" id="MobiDB-lite"/>
    </source>
</evidence>
<dbReference type="SMART" id="SM00513">
    <property type="entry name" value="SAP"/>
    <property type="match status" value="1"/>
</dbReference>
<dbReference type="InterPro" id="IPR039577">
    <property type="entry name" value="Rad18"/>
</dbReference>
<evidence type="ECO:0000313" key="21">
    <source>
        <dbReference type="EMBL" id="KAF1990899.1"/>
    </source>
</evidence>
<evidence type="ECO:0000256" key="14">
    <source>
        <dbReference type="ARBA" id="ARBA00023204"/>
    </source>
</evidence>
<evidence type="ECO:0000256" key="7">
    <source>
        <dbReference type="ARBA" id="ARBA00022679"/>
    </source>
</evidence>
<dbReference type="EMBL" id="ML977141">
    <property type="protein sequence ID" value="KAF1990899.1"/>
    <property type="molecule type" value="Genomic_DNA"/>
</dbReference>
<dbReference type="SMART" id="SM00184">
    <property type="entry name" value="RING"/>
    <property type="match status" value="1"/>
</dbReference>
<dbReference type="NCBIfam" id="TIGR00599">
    <property type="entry name" value="rad18"/>
    <property type="match status" value="1"/>
</dbReference>
<organism evidence="21 22">
    <name type="scientific">Aulographum hederae CBS 113979</name>
    <dbReference type="NCBI Taxonomy" id="1176131"/>
    <lineage>
        <taxon>Eukaryota</taxon>
        <taxon>Fungi</taxon>
        <taxon>Dikarya</taxon>
        <taxon>Ascomycota</taxon>
        <taxon>Pezizomycotina</taxon>
        <taxon>Dothideomycetes</taxon>
        <taxon>Pleosporomycetidae</taxon>
        <taxon>Aulographales</taxon>
        <taxon>Aulographaceae</taxon>
    </lineage>
</organism>
<dbReference type="InterPro" id="IPR004580">
    <property type="entry name" value="Rad18_fungi"/>
</dbReference>
<dbReference type="SUPFAM" id="SSF57850">
    <property type="entry name" value="RING/U-box"/>
    <property type="match status" value="1"/>
</dbReference>
<feature type="region of interest" description="Disordered" evidence="18">
    <location>
        <begin position="202"/>
        <end position="247"/>
    </location>
</feature>
<comment type="subcellular location">
    <subcellularLocation>
        <location evidence="2 17">Nucleus</location>
    </subcellularLocation>
</comment>
<dbReference type="GO" id="GO:0006281">
    <property type="term" value="P:DNA repair"/>
    <property type="evidence" value="ECO:0007669"/>
    <property type="project" value="UniProtKB-KW"/>
</dbReference>
<keyword evidence="15 17" id="KW-0539">Nucleus</keyword>
<keyword evidence="7 17" id="KW-0808">Transferase</keyword>
<evidence type="ECO:0000256" key="2">
    <source>
        <dbReference type="ARBA" id="ARBA00004123"/>
    </source>
</evidence>
<feature type="domain" description="SAP" evidence="20">
    <location>
        <begin position="249"/>
        <end position="283"/>
    </location>
</feature>
<comment type="subunit">
    <text evidence="17">Interacts with E2 UBC2, forming a complex with ubiquitin ligase activity.</text>
</comment>